<evidence type="ECO:0000256" key="2">
    <source>
        <dbReference type="ARBA" id="ARBA00023012"/>
    </source>
</evidence>
<protein>
    <recommendedName>
        <fullName evidence="3">Response regulatory domain-containing protein</fullName>
    </recommendedName>
</protein>
<dbReference type="GO" id="GO:0000160">
    <property type="term" value="P:phosphorelay signal transduction system"/>
    <property type="evidence" value="ECO:0007669"/>
    <property type="project" value="UniProtKB-KW"/>
</dbReference>
<dbReference type="InterPro" id="IPR011006">
    <property type="entry name" value="CheY-like_superfamily"/>
</dbReference>
<dbReference type="InterPro" id="IPR001789">
    <property type="entry name" value="Sig_transdc_resp-reg_receiver"/>
</dbReference>
<dbReference type="EMBL" id="UINC01173219">
    <property type="protein sequence ID" value="SVD78697.1"/>
    <property type="molecule type" value="Genomic_DNA"/>
</dbReference>
<gene>
    <name evidence="4" type="ORF">METZ01_LOCUS431551</name>
</gene>
<dbReference type="PANTHER" id="PTHR45339">
    <property type="entry name" value="HYBRID SIGNAL TRANSDUCTION HISTIDINE KINASE J"/>
    <property type="match status" value="1"/>
</dbReference>
<dbReference type="SUPFAM" id="SSF52172">
    <property type="entry name" value="CheY-like"/>
    <property type="match status" value="1"/>
</dbReference>
<dbReference type="Pfam" id="PF00072">
    <property type="entry name" value="Response_reg"/>
    <property type="match status" value="1"/>
</dbReference>
<organism evidence="4">
    <name type="scientific">marine metagenome</name>
    <dbReference type="NCBI Taxonomy" id="408172"/>
    <lineage>
        <taxon>unclassified sequences</taxon>
        <taxon>metagenomes</taxon>
        <taxon>ecological metagenomes</taxon>
    </lineage>
</organism>
<proteinExistence type="predicted"/>
<keyword evidence="1" id="KW-0597">Phosphoprotein</keyword>
<name>A0A382Y5S3_9ZZZZ</name>
<dbReference type="AlphaFoldDB" id="A0A382Y5S3"/>
<evidence type="ECO:0000313" key="4">
    <source>
        <dbReference type="EMBL" id="SVD78697.1"/>
    </source>
</evidence>
<sequence>MSTATEKPRPTTAELLDDAPILVVDDDESLRRLCSRILASRGYEVHTAADGEEAVRKIQAQAYRVVLLDLKMPGMDGIECLKRL</sequence>
<dbReference type="PROSITE" id="PS50110">
    <property type="entry name" value="RESPONSE_REGULATORY"/>
    <property type="match status" value="1"/>
</dbReference>
<reference evidence="4" key="1">
    <citation type="submission" date="2018-05" db="EMBL/GenBank/DDBJ databases">
        <authorList>
            <person name="Lanie J.A."/>
            <person name="Ng W.-L."/>
            <person name="Kazmierczak K.M."/>
            <person name="Andrzejewski T.M."/>
            <person name="Davidsen T.M."/>
            <person name="Wayne K.J."/>
            <person name="Tettelin H."/>
            <person name="Glass J.I."/>
            <person name="Rusch D."/>
            <person name="Podicherti R."/>
            <person name="Tsui H.-C.T."/>
            <person name="Winkler M.E."/>
        </authorList>
    </citation>
    <scope>NUCLEOTIDE SEQUENCE</scope>
</reference>
<evidence type="ECO:0000259" key="3">
    <source>
        <dbReference type="PROSITE" id="PS50110"/>
    </source>
</evidence>
<dbReference type="PANTHER" id="PTHR45339:SF1">
    <property type="entry name" value="HYBRID SIGNAL TRANSDUCTION HISTIDINE KINASE J"/>
    <property type="match status" value="1"/>
</dbReference>
<feature type="domain" description="Response regulatory" evidence="3">
    <location>
        <begin position="20"/>
        <end position="84"/>
    </location>
</feature>
<dbReference type="Gene3D" id="3.40.50.2300">
    <property type="match status" value="1"/>
</dbReference>
<accession>A0A382Y5S3</accession>
<keyword evidence="2" id="KW-0902">Two-component regulatory system</keyword>
<evidence type="ECO:0000256" key="1">
    <source>
        <dbReference type="ARBA" id="ARBA00022553"/>
    </source>
</evidence>
<feature type="non-terminal residue" evidence="4">
    <location>
        <position position="84"/>
    </location>
</feature>